<dbReference type="InterPro" id="IPR003594">
    <property type="entry name" value="HATPase_dom"/>
</dbReference>
<keyword evidence="10 20" id="KW-0067">ATP-binding</keyword>
<protein>
    <recommendedName>
        <fullName evidence="3">histidine kinase</fullName>
        <ecNumber evidence="3">2.7.13.3</ecNumber>
    </recommendedName>
</protein>
<evidence type="ECO:0000256" key="1">
    <source>
        <dbReference type="ARBA" id="ARBA00000085"/>
    </source>
</evidence>
<feature type="domain" description="HAMP" evidence="19">
    <location>
        <begin position="184"/>
        <end position="236"/>
    </location>
</feature>
<dbReference type="Pfam" id="PF00989">
    <property type="entry name" value="PAS"/>
    <property type="match status" value="1"/>
</dbReference>
<evidence type="ECO:0000259" key="17">
    <source>
        <dbReference type="PROSITE" id="PS50112"/>
    </source>
</evidence>
<dbReference type="SUPFAM" id="SSF47384">
    <property type="entry name" value="Homodimeric domain of signal transducing histidine kinase"/>
    <property type="match status" value="1"/>
</dbReference>
<dbReference type="Gene3D" id="1.10.287.130">
    <property type="match status" value="1"/>
</dbReference>
<dbReference type="GO" id="GO:0005524">
    <property type="term" value="F:ATP binding"/>
    <property type="evidence" value="ECO:0007669"/>
    <property type="project" value="UniProtKB-KW"/>
</dbReference>
<keyword evidence="7 15" id="KW-0812">Transmembrane</keyword>
<evidence type="ECO:0000256" key="5">
    <source>
        <dbReference type="ARBA" id="ARBA00022553"/>
    </source>
</evidence>
<keyword evidence="4" id="KW-1003">Cell membrane</keyword>
<dbReference type="PRINTS" id="PR00344">
    <property type="entry name" value="BCTRLSENSOR"/>
</dbReference>
<name>A0ABV6YVH4_UNCC1</name>
<feature type="transmembrane region" description="Helical" evidence="15">
    <location>
        <begin position="161"/>
        <end position="186"/>
    </location>
</feature>
<evidence type="ECO:0000259" key="19">
    <source>
        <dbReference type="PROSITE" id="PS50885"/>
    </source>
</evidence>
<keyword evidence="6" id="KW-0808">Transferase</keyword>
<dbReference type="NCBIfam" id="TIGR00229">
    <property type="entry name" value="sensory_box"/>
    <property type="match status" value="1"/>
</dbReference>
<dbReference type="SUPFAM" id="SSF55874">
    <property type="entry name" value="ATPase domain of HSP90 chaperone/DNA topoisomerase II/histidine kinase"/>
    <property type="match status" value="1"/>
</dbReference>
<organism evidence="20 21">
    <name type="scientific">candidate division CSSED10-310 bacterium</name>
    <dbReference type="NCBI Taxonomy" id="2855610"/>
    <lineage>
        <taxon>Bacteria</taxon>
        <taxon>Bacteria division CSSED10-310</taxon>
    </lineage>
</organism>
<keyword evidence="12" id="KW-0902">Two-component regulatory system</keyword>
<dbReference type="SMART" id="SM00091">
    <property type="entry name" value="PAS"/>
    <property type="match status" value="1"/>
</dbReference>
<evidence type="ECO:0000256" key="7">
    <source>
        <dbReference type="ARBA" id="ARBA00022692"/>
    </source>
</evidence>
<dbReference type="SUPFAM" id="SSF158472">
    <property type="entry name" value="HAMP domain-like"/>
    <property type="match status" value="1"/>
</dbReference>
<dbReference type="InterPro" id="IPR036890">
    <property type="entry name" value="HATPase_C_sf"/>
</dbReference>
<dbReference type="Gene3D" id="6.10.340.10">
    <property type="match status" value="1"/>
</dbReference>
<dbReference type="PROSITE" id="PS50885">
    <property type="entry name" value="HAMP"/>
    <property type="match status" value="1"/>
</dbReference>
<dbReference type="CDD" id="cd00130">
    <property type="entry name" value="PAS"/>
    <property type="match status" value="1"/>
</dbReference>
<evidence type="ECO:0000259" key="16">
    <source>
        <dbReference type="PROSITE" id="PS50109"/>
    </source>
</evidence>
<evidence type="ECO:0000313" key="20">
    <source>
        <dbReference type="EMBL" id="MFC1850063.1"/>
    </source>
</evidence>
<dbReference type="InterPro" id="IPR003660">
    <property type="entry name" value="HAMP_dom"/>
</dbReference>
<dbReference type="Gene3D" id="3.30.450.20">
    <property type="entry name" value="PAS domain"/>
    <property type="match status" value="1"/>
</dbReference>
<evidence type="ECO:0000256" key="11">
    <source>
        <dbReference type="ARBA" id="ARBA00022989"/>
    </source>
</evidence>
<dbReference type="InterPro" id="IPR005467">
    <property type="entry name" value="His_kinase_dom"/>
</dbReference>
<dbReference type="SMART" id="SM00387">
    <property type="entry name" value="HATPase_c"/>
    <property type="match status" value="1"/>
</dbReference>
<feature type="transmembrane region" description="Helical" evidence="15">
    <location>
        <begin position="131"/>
        <end position="149"/>
    </location>
</feature>
<keyword evidence="21" id="KW-1185">Reference proteome</keyword>
<dbReference type="InterPro" id="IPR035965">
    <property type="entry name" value="PAS-like_dom_sf"/>
</dbReference>
<evidence type="ECO:0000256" key="13">
    <source>
        <dbReference type="ARBA" id="ARBA00023136"/>
    </source>
</evidence>
<gene>
    <name evidence="20" type="ORF">ACFL27_07720</name>
</gene>
<feature type="transmembrane region" description="Helical" evidence="15">
    <location>
        <begin position="7"/>
        <end position="28"/>
    </location>
</feature>
<comment type="caution">
    <text evidence="20">The sequence shown here is derived from an EMBL/GenBank/DDBJ whole genome shotgun (WGS) entry which is preliminary data.</text>
</comment>
<keyword evidence="8" id="KW-0547">Nucleotide-binding</keyword>
<keyword evidence="14" id="KW-0175">Coiled coil</keyword>
<dbReference type="InterPro" id="IPR004358">
    <property type="entry name" value="Sig_transdc_His_kin-like_C"/>
</dbReference>
<evidence type="ECO:0000256" key="14">
    <source>
        <dbReference type="SAM" id="Coils"/>
    </source>
</evidence>
<dbReference type="InterPro" id="IPR000014">
    <property type="entry name" value="PAS"/>
</dbReference>
<comment type="catalytic activity">
    <reaction evidence="1">
        <text>ATP + protein L-histidine = ADP + protein N-phospho-L-histidine.</text>
        <dbReference type="EC" id="2.7.13.3"/>
    </reaction>
</comment>
<dbReference type="SMART" id="SM00388">
    <property type="entry name" value="HisKA"/>
    <property type="match status" value="1"/>
</dbReference>
<sequence length="607" mass="67744">MNLQRKLSLILVGFVTTLVILTGSISIIREKRVLENKIYSRMSSIAHDLASLSTKYIITDDLVSLRKLVIYIKQKDRVCYAMVLDQDDKILMHDQIEQVGRKYQPSMSKNIADNGRFASFEHQSHDTIQEISVPITIATGILGSVRLGFSLSLRPEAKQAYIHLSLMSLVTMIIGLCCAIFVARLISKPIMNISHATLKVAHGDLRQVVAAKSGDEIGILAENFNIMTRNLQQTTVSRDYFESIIEGMTNTLLIVDRKRKIRTVNRALCDLSGYRKGELLGNDVEMIMIPDRRVDHIFKTALKEMIPEQRFLETRYKTKDQKCISMILSIAPFLNRAGEMKGIIAIAENIENLKKAEQTQRDLENQLYHAQKMDALSTLARGIAHDFNNLLGSIIGNVDLACLEARDQKIRDPLQEVLQGSYKAQELIQQIMIFSRKDTPEKKSLDLRLVVSEALVLLKSSIPATVEIHQNLPENICLIHANPSQMSQVVLNLCHNAIQAMKEKGGILDIKLTSVRHLDPVMYALGELAPGNYLELMIKDTGQGIKEEIMAKIFDPYFTTKTGSSGSGLGLAIVHSIVKNHGGAIRVTSIPGSGSSFMVSLPEIKDK</sequence>
<dbReference type="InterPro" id="IPR036097">
    <property type="entry name" value="HisK_dim/P_sf"/>
</dbReference>
<comment type="subcellular location">
    <subcellularLocation>
        <location evidence="2">Cell membrane</location>
        <topology evidence="2">Multi-pass membrane protein</topology>
    </subcellularLocation>
</comment>
<dbReference type="PROSITE" id="PS50109">
    <property type="entry name" value="HIS_KIN"/>
    <property type="match status" value="1"/>
</dbReference>
<dbReference type="CDD" id="cd06225">
    <property type="entry name" value="HAMP"/>
    <property type="match status" value="1"/>
</dbReference>
<dbReference type="InterPro" id="IPR013767">
    <property type="entry name" value="PAS_fold"/>
</dbReference>
<evidence type="ECO:0000256" key="6">
    <source>
        <dbReference type="ARBA" id="ARBA00022679"/>
    </source>
</evidence>
<reference evidence="20 21" key="1">
    <citation type="submission" date="2024-09" db="EMBL/GenBank/DDBJ databases">
        <title>Laminarin stimulates single cell rates of sulfate reduction while oxygen inhibits transcriptomic activity in coastal marine sediment.</title>
        <authorList>
            <person name="Lindsay M."/>
            <person name="Orcutt B."/>
            <person name="Emerson D."/>
            <person name="Stepanauskas R."/>
            <person name="D'Angelo T."/>
        </authorList>
    </citation>
    <scope>NUCLEOTIDE SEQUENCE [LARGE SCALE GENOMIC DNA]</scope>
    <source>
        <strain evidence="20">SAG AM-311-K15</strain>
    </source>
</reference>
<dbReference type="InterPro" id="IPR003661">
    <property type="entry name" value="HisK_dim/P_dom"/>
</dbReference>
<evidence type="ECO:0000313" key="21">
    <source>
        <dbReference type="Proteomes" id="UP001594351"/>
    </source>
</evidence>
<dbReference type="PROSITE" id="PS50113">
    <property type="entry name" value="PAC"/>
    <property type="match status" value="1"/>
</dbReference>
<keyword evidence="9" id="KW-0418">Kinase</keyword>
<dbReference type="Gene3D" id="3.30.565.10">
    <property type="entry name" value="Histidine kinase-like ATPase, C-terminal domain"/>
    <property type="match status" value="1"/>
</dbReference>
<dbReference type="PANTHER" id="PTHR43065:SF46">
    <property type="entry name" value="C4-DICARBOXYLATE TRANSPORT SENSOR PROTEIN DCTB"/>
    <property type="match status" value="1"/>
</dbReference>
<proteinExistence type="predicted"/>
<keyword evidence="13 15" id="KW-0472">Membrane</keyword>
<evidence type="ECO:0000256" key="12">
    <source>
        <dbReference type="ARBA" id="ARBA00023012"/>
    </source>
</evidence>
<dbReference type="Pfam" id="PF02518">
    <property type="entry name" value="HATPase_c"/>
    <property type="match status" value="1"/>
</dbReference>
<evidence type="ECO:0000256" key="9">
    <source>
        <dbReference type="ARBA" id="ARBA00022777"/>
    </source>
</evidence>
<dbReference type="EMBL" id="JBHPBY010000074">
    <property type="protein sequence ID" value="MFC1850063.1"/>
    <property type="molecule type" value="Genomic_DNA"/>
</dbReference>
<dbReference type="PANTHER" id="PTHR43065">
    <property type="entry name" value="SENSOR HISTIDINE KINASE"/>
    <property type="match status" value="1"/>
</dbReference>
<evidence type="ECO:0000259" key="18">
    <source>
        <dbReference type="PROSITE" id="PS50113"/>
    </source>
</evidence>
<keyword evidence="5" id="KW-0597">Phosphoprotein</keyword>
<accession>A0ABV6YVH4</accession>
<evidence type="ECO:0000256" key="2">
    <source>
        <dbReference type="ARBA" id="ARBA00004651"/>
    </source>
</evidence>
<dbReference type="InterPro" id="IPR000700">
    <property type="entry name" value="PAS-assoc_C"/>
</dbReference>
<dbReference type="CDD" id="cd00082">
    <property type="entry name" value="HisKA"/>
    <property type="match status" value="1"/>
</dbReference>
<dbReference type="SUPFAM" id="SSF55785">
    <property type="entry name" value="PYP-like sensor domain (PAS domain)"/>
    <property type="match status" value="1"/>
</dbReference>
<dbReference type="PROSITE" id="PS50112">
    <property type="entry name" value="PAS"/>
    <property type="match status" value="1"/>
</dbReference>
<evidence type="ECO:0000256" key="15">
    <source>
        <dbReference type="SAM" id="Phobius"/>
    </source>
</evidence>
<feature type="domain" description="PAS" evidence="17">
    <location>
        <begin position="237"/>
        <end position="309"/>
    </location>
</feature>
<keyword evidence="11 15" id="KW-1133">Transmembrane helix</keyword>
<feature type="coiled-coil region" evidence="14">
    <location>
        <begin position="346"/>
        <end position="373"/>
    </location>
</feature>
<dbReference type="SMART" id="SM00304">
    <property type="entry name" value="HAMP"/>
    <property type="match status" value="1"/>
</dbReference>
<feature type="domain" description="Histidine kinase" evidence="16">
    <location>
        <begin position="382"/>
        <end position="605"/>
    </location>
</feature>
<dbReference type="EC" id="2.7.13.3" evidence="3"/>
<evidence type="ECO:0000256" key="10">
    <source>
        <dbReference type="ARBA" id="ARBA00022840"/>
    </source>
</evidence>
<feature type="domain" description="PAC" evidence="18">
    <location>
        <begin position="310"/>
        <end position="362"/>
    </location>
</feature>
<dbReference type="Pfam" id="PF00672">
    <property type="entry name" value="HAMP"/>
    <property type="match status" value="1"/>
</dbReference>
<dbReference type="InterPro" id="IPR033463">
    <property type="entry name" value="sCache_3"/>
</dbReference>
<dbReference type="Proteomes" id="UP001594351">
    <property type="component" value="Unassembled WGS sequence"/>
</dbReference>
<evidence type="ECO:0000256" key="4">
    <source>
        <dbReference type="ARBA" id="ARBA00022475"/>
    </source>
</evidence>
<dbReference type="Pfam" id="PF17203">
    <property type="entry name" value="sCache_3_2"/>
    <property type="match status" value="1"/>
</dbReference>
<evidence type="ECO:0000256" key="8">
    <source>
        <dbReference type="ARBA" id="ARBA00022741"/>
    </source>
</evidence>
<evidence type="ECO:0000256" key="3">
    <source>
        <dbReference type="ARBA" id="ARBA00012438"/>
    </source>
</evidence>